<feature type="compositionally biased region" description="Basic and acidic residues" evidence="2">
    <location>
        <begin position="34"/>
        <end position="61"/>
    </location>
</feature>
<dbReference type="EMBL" id="QKKF02031779">
    <property type="protein sequence ID" value="RZF34358.1"/>
    <property type="molecule type" value="Genomic_DNA"/>
</dbReference>
<feature type="region of interest" description="Disordered" evidence="2">
    <location>
        <begin position="552"/>
        <end position="576"/>
    </location>
</feature>
<dbReference type="OrthoDB" id="7475679at2759"/>
<keyword evidence="1" id="KW-0175">Coiled coil</keyword>
<name>A0A482WLL2_LAOST</name>
<evidence type="ECO:0000256" key="1">
    <source>
        <dbReference type="SAM" id="Coils"/>
    </source>
</evidence>
<protein>
    <submittedName>
        <fullName evidence="3">Uncharacterized protein</fullName>
    </submittedName>
</protein>
<feature type="compositionally biased region" description="Pro residues" evidence="2">
    <location>
        <begin position="597"/>
        <end position="608"/>
    </location>
</feature>
<keyword evidence="4" id="KW-1185">Reference proteome</keyword>
<feature type="compositionally biased region" description="Low complexity" evidence="2">
    <location>
        <begin position="369"/>
        <end position="393"/>
    </location>
</feature>
<proteinExistence type="predicted"/>
<dbReference type="FunCoup" id="A0A482WLL2">
    <property type="interactions" value="6"/>
</dbReference>
<feature type="region of interest" description="Disordered" evidence="2">
    <location>
        <begin position="1"/>
        <end position="61"/>
    </location>
</feature>
<feature type="region of interest" description="Disordered" evidence="2">
    <location>
        <begin position="86"/>
        <end position="126"/>
    </location>
</feature>
<feature type="region of interest" description="Disordered" evidence="2">
    <location>
        <begin position="910"/>
        <end position="929"/>
    </location>
</feature>
<feature type="region of interest" description="Disordered" evidence="2">
    <location>
        <begin position="330"/>
        <end position="500"/>
    </location>
</feature>
<feature type="compositionally biased region" description="Polar residues" evidence="2">
    <location>
        <begin position="491"/>
        <end position="500"/>
    </location>
</feature>
<dbReference type="AlphaFoldDB" id="A0A482WLL2"/>
<accession>A0A482WLL2</accession>
<organism evidence="3 4">
    <name type="scientific">Laodelphax striatellus</name>
    <name type="common">Small brown planthopper</name>
    <name type="synonym">Delphax striatella</name>
    <dbReference type="NCBI Taxonomy" id="195883"/>
    <lineage>
        <taxon>Eukaryota</taxon>
        <taxon>Metazoa</taxon>
        <taxon>Ecdysozoa</taxon>
        <taxon>Arthropoda</taxon>
        <taxon>Hexapoda</taxon>
        <taxon>Insecta</taxon>
        <taxon>Pterygota</taxon>
        <taxon>Neoptera</taxon>
        <taxon>Paraneoptera</taxon>
        <taxon>Hemiptera</taxon>
        <taxon>Auchenorrhyncha</taxon>
        <taxon>Fulgoroidea</taxon>
        <taxon>Delphacidae</taxon>
        <taxon>Criomorphinae</taxon>
        <taxon>Laodelphax</taxon>
    </lineage>
</organism>
<feature type="coiled-coil region" evidence="1">
    <location>
        <begin position="1084"/>
        <end position="1125"/>
    </location>
</feature>
<feature type="region of interest" description="Disordered" evidence="2">
    <location>
        <begin position="945"/>
        <end position="1000"/>
    </location>
</feature>
<dbReference type="InParanoid" id="A0A482WLL2"/>
<evidence type="ECO:0000256" key="2">
    <source>
        <dbReference type="SAM" id="MobiDB-lite"/>
    </source>
</evidence>
<feature type="coiled-coil region" evidence="1">
    <location>
        <begin position="660"/>
        <end position="701"/>
    </location>
</feature>
<dbReference type="Proteomes" id="UP000291343">
    <property type="component" value="Unassembled WGS sequence"/>
</dbReference>
<sequence length="1244" mass="137863">MADSAEPDSATAEDQEQAVSSTKNETEVTITCDSTKEVKRTCDHTKEEKRTCESTKGEERTCEFTEVEERACDYTKKEERTCDFAKEEEQTCDSTKEEERTSDHTKEEERTCDSTKEEERTCDQTKEEKRTCEFTKEEKRTCDYTKEEKRTCDYTKEEKQTCDFAKKEERSCDFAKEEERTCDYTKEEERTCDFAKEEEQTCDYTKEEKRTCESTEVEERTCDYTKEEERTCDFAKEEERTSDFAKEEEQTCEDQSHLLHLEGGSDSGVELNGGRSVGQFVCCPETGGDEVGTSALSCDSSLVSCCYSSEDLVSTTIHLTEELRDLSLNAGGDGTSEGGSESSSIISTHCSGYHHKPRAAVCSRRKGATKPQSVSSSSSLRPSSLSSTRSKSQMSRDRSQSGRHNSTSTSSTAAAPSSKTANSSTSSSSKSLHPSSSSSSSGHKMNGATTNSVRARSSSSDPSSRVKPSMKQVTNKLRLLNGGADDGRWPSSFSKSHQVNLPKSSRQSLVSSISIQDTKKISSPQSLMSTSFCQMLLDSSTNNTLDKYATLPRRRRKSAENLSLPPNINSREPSLNRTASLRRKHLAAMNATGSSSPSPPVKTMPPYPGSGGRAKTRTKIYHETSVQTSLTSADLEDALAGSPPVDVHTRVEVQHREVQVDRRIEAVERLEAQLKNMQQEIDKLQVDKKEFEETKEKLSKEKSANVAMSKRLARLLNKKEYSGDLVTELEKQILLSREMASRQKEEIMKLNSLCRTLNKNLDKSYVVQKALLQQQEESEVEACEMQDFLQAEKSTLADSLKDTETELKQQKELLKLKDAELTRMQEECSHLVRISEQRRQEVLSMVAKLKNMERRNKDVLLQQGAAVSSAAVALSGLGARLDTLVDALVTSYAISEQDLEDVVYHNEVYSDSGSSAETSPQHQAPSSLEAASSRFMTAVMNAIRSATSSRRSQTENLSDSEPMLSAEPEPSMFADRDVTGSSSPEKRLSLASIEDVDEPLPTEDDAAAATLNGSRSLQSLTDAIISRREAEQSEGSGEGSGGPGVAPVHSLVDQVIDVDNLVTRLLKVLRIVQAASTRTAKLETMQLSEKLNQKEEEKQCAEDIVESLRKEVHQLKSQLNEGEITDNQAFDLRKRLTEKETQLEEMGRNLYLTKKLLNDTWQQAMAEIKRQYHAIDAALEMLQSVGGLVEQNQTLSKIQQNLEETNFRCASNLPVIGSASDHNANAASILNLPAPPSPTINGTA</sequence>
<comment type="caution">
    <text evidence="3">The sequence shown here is derived from an EMBL/GenBank/DDBJ whole genome shotgun (WGS) entry which is preliminary data.</text>
</comment>
<feature type="compositionally biased region" description="Low complexity" evidence="2">
    <location>
        <begin position="338"/>
        <end position="351"/>
    </location>
</feature>
<dbReference type="SMR" id="A0A482WLL2"/>
<feature type="coiled-coil region" evidence="1">
    <location>
        <begin position="793"/>
        <end position="827"/>
    </location>
</feature>
<reference evidence="3 4" key="1">
    <citation type="journal article" date="2017" name="Gigascience">
        <title>Genome sequence of the small brown planthopper, Laodelphax striatellus.</title>
        <authorList>
            <person name="Zhu J."/>
            <person name="Jiang F."/>
            <person name="Wang X."/>
            <person name="Yang P."/>
            <person name="Bao Y."/>
            <person name="Zhao W."/>
            <person name="Wang W."/>
            <person name="Lu H."/>
            <person name="Wang Q."/>
            <person name="Cui N."/>
            <person name="Li J."/>
            <person name="Chen X."/>
            <person name="Luo L."/>
            <person name="Yu J."/>
            <person name="Kang L."/>
            <person name="Cui F."/>
        </authorList>
    </citation>
    <scope>NUCLEOTIDE SEQUENCE [LARGE SCALE GENOMIC DNA]</scope>
    <source>
        <strain evidence="3">Lst14</strain>
    </source>
</reference>
<feature type="compositionally biased region" description="Basic residues" evidence="2">
    <location>
        <begin position="352"/>
        <end position="368"/>
    </location>
</feature>
<feature type="region of interest" description="Disordered" evidence="2">
    <location>
        <begin position="588"/>
        <end position="615"/>
    </location>
</feature>
<gene>
    <name evidence="3" type="ORF">LSTR_LSTR008897</name>
</gene>
<feature type="compositionally biased region" description="Low complexity" evidence="2">
    <location>
        <begin position="452"/>
        <end position="469"/>
    </location>
</feature>
<feature type="compositionally biased region" description="Polar residues" evidence="2">
    <location>
        <begin position="17"/>
        <end position="33"/>
    </location>
</feature>
<feature type="compositionally biased region" description="Low complexity" evidence="2">
    <location>
        <begin position="404"/>
        <end position="441"/>
    </location>
</feature>
<feature type="compositionally biased region" description="Polar residues" evidence="2">
    <location>
        <begin position="945"/>
        <end position="959"/>
    </location>
</feature>
<evidence type="ECO:0000313" key="4">
    <source>
        <dbReference type="Proteomes" id="UP000291343"/>
    </source>
</evidence>
<feature type="compositionally biased region" description="Polar residues" evidence="2">
    <location>
        <begin position="560"/>
        <end position="576"/>
    </location>
</feature>
<evidence type="ECO:0000313" key="3">
    <source>
        <dbReference type="EMBL" id="RZF34358.1"/>
    </source>
</evidence>
<feature type="compositionally biased region" description="Basic and acidic residues" evidence="2">
    <location>
        <begin position="974"/>
        <end position="988"/>
    </location>
</feature>